<accession>A0A811RR44</accession>
<dbReference type="EMBL" id="CAJGYO010000016">
    <property type="protein sequence ID" value="CAD6273092.1"/>
    <property type="molecule type" value="Genomic_DNA"/>
</dbReference>
<gene>
    <name evidence="2" type="ORF">NCGR_LOCUS56360</name>
</gene>
<dbReference type="PANTHER" id="PTHR35455:SF1">
    <property type="entry name" value="AGAP005842-PA"/>
    <property type="match status" value="1"/>
</dbReference>
<organism evidence="2 3">
    <name type="scientific">Miscanthus lutarioriparius</name>
    <dbReference type="NCBI Taxonomy" id="422564"/>
    <lineage>
        <taxon>Eukaryota</taxon>
        <taxon>Viridiplantae</taxon>
        <taxon>Streptophyta</taxon>
        <taxon>Embryophyta</taxon>
        <taxon>Tracheophyta</taxon>
        <taxon>Spermatophyta</taxon>
        <taxon>Magnoliopsida</taxon>
        <taxon>Liliopsida</taxon>
        <taxon>Poales</taxon>
        <taxon>Poaceae</taxon>
        <taxon>PACMAD clade</taxon>
        <taxon>Panicoideae</taxon>
        <taxon>Andropogonodae</taxon>
        <taxon>Andropogoneae</taxon>
        <taxon>Saccharinae</taxon>
        <taxon>Miscanthus</taxon>
    </lineage>
</organism>
<dbReference type="PANTHER" id="PTHR35455">
    <property type="entry name" value="UNNAMED PRODUCT"/>
    <property type="match status" value="1"/>
</dbReference>
<evidence type="ECO:0000313" key="3">
    <source>
        <dbReference type="Proteomes" id="UP000604825"/>
    </source>
</evidence>
<reference evidence="2" key="1">
    <citation type="submission" date="2020-10" db="EMBL/GenBank/DDBJ databases">
        <authorList>
            <person name="Han B."/>
            <person name="Lu T."/>
            <person name="Zhao Q."/>
            <person name="Huang X."/>
            <person name="Zhao Y."/>
        </authorList>
    </citation>
    <scope>NUCLEOTIDE SEQUENCE</scope>
</reference>
<dbReference type="Pfam" id="PF16029">
    <property type="entry name" value="DUF4787"/>
    <property type="match status" value="1"/>
</dbReference>
<dbReference type="OrthoDB" id="1915375at2759"/>
<dbReference type="AlphaFoldDB" id="A0A811RR44"/>
<evidence type="ECO:0000256" key="1">
    <source>
        <dbReference type="SAM" id="MobiDB-lite"/>
    </source>
</evidence>
<keyword evidence="3" id="KW-1185">Reference proteome</keyword>
<protein>
    <submittedName>
        <fullName evidence="2">Uncharacterized protein</fullName>
    </submittedName>
</protein>
<evidence type="ECO:0000313" key="2">
    <source>
        <dbReference type="EMBL" id="CAD6273092.1"/>
    </source>
</evidence>
<sequence length="187" mass="20479">MEQRMLRPAAPSTSCACPLAGRPHPAEPGRGAVAAAGPTLRPARSVAEAARPLRPASSVAEEARRRLPAHRPQGSCGGMFLDPESTAIPLRLLSPSTHPRSPRRLHRRPISWNASDAMLLSSDGGFSLPYRSGLWGWVCRSSPTEKDNCVLRCLSLECYDLIYGGDPLEEGELDYVRGQEYKYCMHK</sequence>
<proteinExistence type="predicted"/>
<dbReference type="InterPro" id="IPR031985">
    <property type="entry name" value="DUF4787"/>
</dbReference>
<dbReference type="Proteomes" id="UP000604825">
    <property type="component" value="Unassembled WGS sequence"/>
</dbReference>
<comment type="caution">
    <text evidence="2">The sequence shown here is derived from an EMBL/GenBank/DDBJ whole genome shotgun (WGS) entry which is preliminary data.</text>
</comment>
<feature type="region of interest" description="Disordered" evidence="1">
    <location>
        <begin position="47"/>
        <end position="80"/>
    </location>
</feature>
<name>A0A811RR44_9POAL</name>
<feature type="region of interest" description="Disordered" evidence="1">
    <location>
        <begin position="1"/>
        <end position="34"/>
    </location>
</feature>